<dbReference type="AlphaFoldDB" id="A0A1Y3BBY8"/>
<accession>A0A1Y3BBY8</accession>
<dbReference type="EMBL" id="MUJZ01032826">
    <property type="protein sequence ID" value="OTF77383.1"/>
    <property type="molecule type" value="Genomic_DNA"/>
</dbReference>
<gene>
    <name evidence="2" type="ORF">BLA29_007615</name>
</gene>
<keyword evidence="1" id="KW-1133">Transmembrane helix</keyword>
<keyword evidence="3" id="KW-1185">Reference proteome</keyword>
<feature type="transmembrane region" description="Helical" evidence="1">
    <location>
        <begin position="12"/>
        <end position="31"/>
    </location>
</feature>
<dbReference type="Proteomes" id="UP000194236">
    <property type="component" value="Unassembled WGS sequence"/>
</dbReference>
<protein>
    <submittedName>
        <fullName evidence="2">Uncharacterized protein</fullName>
    </submittedName>
</protein>
<organism evidence="2 3">
    <name type="scientific">Euroglyphus maynei</name>
    <name type="common">Mayne's house dust mite</name>
    <dbReference type="NCBI Taxonomy" id="6958"/>
    <lineage>
        <taxon>Eukaryota</taxon>
        <taxon>Metazoa</taxon>
        <taxon>Ecdysozoa</taxon>
        <taxon>Arthropoda</taxon>
        <taxon>Chelicerata</taxon>
        <taxon>Arachnida</taxon>
        <taxon>Acari</taxon>
        <taxon>Acariformes</taxon>
        <taxon>Sarcoptiformes</taxon>
        <taxon>Astigmata</taxon>
        <taxon>Psoroptidia</taxon>
        <taxon>Analgoidea</taxon>
        <taxon>Pyroglyphidae</taxon>
        <taxon>Pyroglyphinae</taxon>
        <taxon>Euroglyphus</taxon>
    </lineage>
</organism>
<comment type="caution">
    <text evidence="2">The sequence shown here is derived from an EMBL/GenBank/DDBJ whole genome shotgun (WGS) entry which is preliminary data.</text>
</comment>
<evidence type="ECO:0000313" key="2">
    <source>
        <dbReference type="EMBL" id="OTF77383.1"/>
    </source>
</evidence>
<keyword evidence="1" id="KW-0812">Transmembrane</keyword>
<reference evidence="2 3" key="1">
    <citation type="submission" date="2017-03" db="EMBL/GenBank/DDBJ databases">
        <title>Genome Survey of Euroglyphus maynei.</title>
        <authorList>
            <person name="Arlian L.G."/>
            <person name="Morgan M.S."/>
            <person name="Rider S.D."/>
        </authorList>
    </citation>
    <scope>NUCLEOTIDE SEQUENCE [LARGE SCALE GENOMIC DNA]</scope>
    <source>
        <strain evidence="2">Arlian Lab</strain>
        <tissue evidence="2">Whole body</tissue>
    </source>
</reference>
<proteinExistence type="predicted"/>
<keyword evidence="1" id="KW-0472">Membrane</keyword>
<evidence type="ECO:0000313" key="3">
    <source>
        <dbReference type="Proteomes" id="UP000194236"/>
    </source>
</evidence>
<name>A0A1Y3BBY8_EURMA</name>
<evidence type="ECO:0000256" key="1">
    <source>
        <dbReference type="SAM" id="Phobius"/>
    </source>
</evidence>
<sequence length="33" mass="3833">MASGHGVLIRNVLATLHILAKLPALVWEYYYRY</sequence>